<keyword evidence="3" id="KW-0732">Signal</keyword>
<evidence type="ECO:0000256" key="1">
    <source>
        <dbReference type="ARBA" id="ARBA00004442"/>
    </source>
</evidence>
<evidence type="ECO:0000259" key="7">
    <source>
        <dbReference type="Pfam" id="PF14322"/>
    </source>
</evidence>
<dbReference type="Gene3D" id="1.25.40.390">
    <property type="match status" value="1"/>
</dbReference>
<dbReference type="EMBL" id="VHIF01000001">
    <property type="protein sequence ID" value="TQO37557.1"/>
    <property type="molecule type" value="Genomic_DNA"/>
</dbReference>
<evidence type="ECO:0000259" key="6">
    <source>
        <dbReference type="Pfam" id="PF07980"/>
    </source>
</evidence>
<feature type="domain" description="SusD-like N-terminal" evidence="7">
    <location>
        <begin position="76"/>
        <end position="237"/>
    </location>
</feature>
<evidence type="ECO:0000256" key="2">
    <source>
        <dbReference type="ARBA" id="ARBA00006275"/>
    </source>
</evidence>
<evidence type="ECO:0000256" key="4">
    <source>
        <dbReference type="ARBA" id="ARBA00023136"/>
    </source>
</evidence>
<evidence type="ECO:0000256" key="5">
    <source>
        <dbReference type="ARBA" id="ARBA00023237"/>
    </source>
</evidence>
<dbReference type="CDD" id="cd08977">
    <property type="entry name" value="SusD"/>
    <property type="match status" value="1"/>
</dbReference>
<comment type="similarity">
    <text evidence="2">Belongs to the SusD family.</text>
</comment>
<organism evidence="8 9">
    <name type="scientific">Arenibacter algicola</name>
    <dbReference type="NCBI Taxonomy" id="616991"/>
    <lineage>
        <taxon>Bacteria</taxon>
        <taxon>Pseudomonadati</taxon>
        <taxon>Bacteroidota</taxon>
        <taxon>Flavobacteriia</taxon>
        <taxon>Flavobacteriales</taxon>
        <taxon>Flavobacteriaceae</taxon>
        <taxon>Arenibacter</taxon>
    </lineage>
</organism>
<dbReference type="SUPFAM" id="SSF48452">
    <property type="entry name" value="TPR-like"/>
    <property type="match status" value="1"/>
</dbReference>
<name>A0ABY3A9W9_9FLAO</name>
<evidence type="ECO:0000313" key="9">
    <source>
        <dbReference type="Proteomes" id="UP000315363"/>
    </source>
</evidence>
<dbReference type="InterPro" id="IPR033985">
    <property type="entry name" value="SusD-like_N"/>
</dbReference>
<evidence type="ECO:0000256" key="3">
    <source>
        <dbReference type="ARBA" id="ARBA00022729"/>
    </source>
</evidence>
<feature type="domain" description="RagB/SusD" evidence="6">
    <location>
        <begin position="275"/>
        <end position="517"/>
    </location>
</feature>
<proteinExistence type="inferred from homology"/>
<comment type="caution">
    <text evidence="8">The sequence shown here is derived from an EMBL/GenBank/DDBJ whole genome shotgun (WGS) entry which is preliminary data.</text>
</comment>
<reference evidence="8 9" key="1">
    <citation type="submission" date="2019-06" db="EMBL/GenBank/DDBJ databases">
        <title>A large-scale integrated study on North Sea by COGITO (Coastal Microbe Genomic &amp; Taxonomic Observatory).</title>
        <authorList>
            <person name="Teeling H."/>
        </authorList>
    </citation>
    <scope>NUCLEOTIDE SEQUENCE [LARGE SCALE GENOMIC DNA]</scope>
    <source>
        <strain evidence="8 9">MAR_2009_79</strain>
    </source>
</reference>
<dbReference type="InterPro" id="IPR011990">
    <property type="entry name" value="TPR-like_helical_dom_sf"/>
</dbReference>
<accession>A0ABY3A9W9</accession>
<keyword evidence="5" id="KW-0998">Cell outer membrane</keyword>
<comment type="subcellular location">
    <subcellularLocation>
        <location evidence="1">Cell outer membrane</location>
    </subcellularLocation>
</comment>
<keyword evidence="4" id="KW-0472">Membrane</keyword>
<evidence type="ECO:0000313" key="8">
    <source>
        <dbReference type="EMBL" id="TQO37557.1"/>
    </source>
</evidence>
<dbReference type="Proteomes" id="UP000315363">
    <property type="component" value="Unassembled WGS sequence"/>
</dbReference>
<sequence>MDSIKFLKITIMKKNRYILIAFLTISSLISCSDDFIEVANKETLTDSSFWQTESHALQALTATYGALHGADGSKWTFFEEIYVAMAYRGDDIINNTAETYGRTLANFSNTTEESGPYNIWKAAYTGIGRANQILEKVPEMEALSQETKDVIVAEAKFLRAYYYFWLATGFENVPLLTNFEVDLDNLFPNQASKTEVWTQIEKDLAEAEPKLLLDHPTEWKGRATQGAAKALLGKAYLFQEKWGDAESKLAEVVGMDYDLLDNYADNFNGNSENGPESIFEVQFSGDRSNGNDERQVFNFEIAPAAFGGWELLFPSQWLVDEMKTDLDANGDPSQRVYESIFFDDPNSEMYSMEAGENIPYSDVASDLNHPKYFKKYSFNADEDFYNGTNITIIRFADVLLMYAEALNENNKTPEAIIEINKVRARSNAVPLGSMSKEALRDQIRHHERPVELAMEFGIRWFDLYRWQRGSTATESIKTTLLNHGKPNADNFTDKHIVYPIPLQELNINSNLNQNAGW</sequence>
<protein>
    <submittedName>
        <fullName evidence="8">Outer membrane starch-binding protein</fullName>
    </submittedName>
</protein>
<dbReference type="PROSITE" id="PS51257">
    <property type="entry name" value="PROKAR_LIPOPROTEIN"/>
    <property type="match status" value="1"/>
</dbReference>
<dbReference type="InterPro" id="IPR012944">
    <property type="entry name" value="SusD_RagB_dom"/>
</dbReference>
<dbReference type="Pfam" id="PF14322">
    <property type="entry name" value="SusD-like_3"/>
    <property type="match status" value="1"/>
</dbReference>
<gene>
    <name evidence="8" type="ORF">GQ41_2171</name>
</gene>
<dbReference type="Pfam" id="PF07980">
    <property type="entry name" value="SusD_RagB"/>
    <property type="match status" value="1"/>
</dbReference>
<keyword evidence="9" id="KW-1185">Reference proteome</keyword>